<evidence type="ECO:0000313" key="7">
    <source>
        <dbReference type="EMBL" id="MDM4015389.1"/>
    </source>
</evidence>
<organism evidence="7 8">
    <name type="scientific">Roseiconus lacunae</name>
    <dbReference type="NCBI Taxonomy" id="2605694"/>
    <lineage>
        <taxon>Bacteria</taxon>
        <taxon>Pseudomonadati</taxon>
        <taxon>Planctomycetota</taxon>
        <taxon>Planctomycetia</taxon>
        <taxon>Pirellulales</taxon>
        <taxon>Pirellulaceae</taxon>
        <taxon>Roseiconus</taxon>
    </lineage>
</organism>
<proteinExistence type="inferred from homology"/>
<dbReference type="PANTHER" id="PTHR47235:SF1">
    <property type="entry name" value="BLR6548 PROTEIN"/>
    <property type="match status" value="1"/>
</dbReference>
<feature type="domain" description="Leucine-binding protein" evidence="6">
    <location>
        <begin position="47"/>
        <end position="395"/>
    </location>
</feature>
<comment type="caution">
    <text evidence="7">The sequence shown here is derived from an EMBL/GenBank/DDBJ whole genome shotgun (WGS) entry which is preliminary data.</text>
</comment>
<keyword evidence="8" id="KW-1185">Reference proteome</keyword>
<dbReference type="RefSeq" id="WP_200836535.1">
    <property type="nucleotide sequence ID" value="NZ_CP141221.1"/>
</dbReference>
<dbReference type="CDD" id="cd19978">
    <property type="entry name" value="PBP1_ABC_ligand_binding-like"/>
    <property type="match status" value="1"/>
</dbReference>
<dbReference type="InterPro" id="IPR028081">
    <property type="entry name" value="Leu-bd"/>
</dbReference>
<dbReference type="Proteomes" id="UP001239462">
    <property type="component" value="Unassembled WGS sequence"/>
</dbReference>
<dbReference type="EMBL" id="JASZZN010000005">
    <property type="protein sequence ID" value="MDM4015389.1"/>
    <property type="molecule type" value="Genomic_DNA"/>
</dbReference>
<dbReference type="Gene3D" id="3.40.50.2300">
    <property type="match status" value="2"/>
</dbReference>
<feature type="chain" id="PRO_5045448485" evidence="5">
    <location>
        <begin position="35"/>
        <end position="420"/>
    </location>
</feature>
<keyword evidence="3 5" id="KW-0732">Signal</keyword>
<evidence type="ECO:0000256" key="4">
    <source>
        <dbReference type="ARBA" id="ARBA00022970"/>
    </source>
</evidence>
<dbReference type="PRINTS" id="PR00337">
    <property type="entry name" value="LEUILEVALBP"/>
</dbReference>
<dbReference type="Pfam" id="PF13458">
    <property type="entry name" value="Peripla_BP_6"/>
    <property type="match status" value="1"/>
</dbReference>
<evidence type="ECO:0000256" key="1">
    <source>
        <dbReference type="ARBA" id="ARBA00010062"/>
    </source>
</evidence>
<name>A0ABT7PFW5_9BACT</name>
<keyword evidence="4" id="KW-0029">Amino-acid transport</keyword>
<evidence type="ECO:0000256" key="5">
    <source>
        <dbReference type="SAM" id="SignalP"/>
    </source>
</evidence>
<dbReference type="PANTHER" id="PTHR47235">
    <property type="entry name" value="BLR6548 PROTEIN"/>
    <property type="match status" value="1"/>
</dbReference>
<keyword evidence="2" id="KW-0813">Transport</keyword>
<reference evidence="7 8" key="1">
    <citation type="submission" date="2023-06" db="EMBL/GenBank/DDBJ databases">
        <title>Roseiconus lacunae JC819 isolated from Gulf of Mannar region, Tamil Nadu.</title>
        <authorList>
            <person name="Pk S."/>
            <person name="Ch S."/>
            <person name="Ch V.R."/>
        </authorList>
    </citation>
    <scope>NUCLEOTIDE SEQUENCE [LARGE SCALE GENOMIC DNA]</scope>
    <source>
        <strain evidence="7 8">JC819</strain>
    </source>
</reference>
<evidence type="ECO:0000256" key="3">
    <source>
        <dbReference type="ARBA" id="ARBA00022729"/>
    </source>
</evidence>
<protein>
    <submittedName>
        <fullName evidence="7">ABC transporter substrate-binding protein</fullName>
    </submittedName>
</protein>
<dbReference type="SUPFAM" id="SSF53822">
    <property type="entry name" value="Periplasmic binding protein-like I"/>
    <property type="match status" value="1"/>
</dbReference>
<dbReference type="InterPro" id="IPR000709">
    <property type="entry name" value="Leu_Ile_Val-bd"/>
</dbReference>
<dbReference type="InterPro" id="IPR028082">
    <property type="entry name" value="Peripla_BP_I"/>
</dbReference>
<evidence type="ECO:0000259" key="6">
    <source>
        <dbReference type="Pfam" id="PF13458"/>
    </source>
</evidence>
<evidence type="ECO:0000256" key="2">
    <source>
        <dbReference type="ARBA" id="ARBA00022448"/>
    </source>
</evidence>
<sequence>MPRATHPNAFLAVRSTSCIAVIYATFIFAGNQVAAEDVSDATRNTDTWRIGMSAAFSGPASALGNGMRVGIESYFESINRQGGVAGRTLELITIDDAYEPSMTAPNMRRLIDQHNVLCVIGNVGTPTAAVAVPIANEKRVPMFGAFTGAGLLRRTPPDRYVINYRASYAEETARMIEGLVNELQLSPNEIGFFTQNDAYGDAGWKGAVAALKEIGFADAEFLPHGRYTRNTIDVEDGLSRLMDPRETVKAVVMVGAYKPCARFIKLARKHGFNPIFLNVSFVGSSSLVTELGQWGDGVIITQVVPTPNGTTEAAAEFRDIVPAQHQNFVSFEGYLVGKAFVESLRLAGNDATSETLIDAVESNHAIDLGLGIRHRLDKHEHQFSHQIWPTSIRDGQLVLLEDWNQSVVDAKRFEVQGTNQ</sequence>
<feature type="signal peptide" evidence="5">
    <location>
        <begin position="1"/>
        <end position="34"/>
    </location>
</feature>
<gene>
    <name evidence="7" type="ORF">QTN89_08120</name>
</gene>
<comment type="similarity">
    <text evidence="1">Belongs to the leucine-binding protein family.</text>
</comment>
<accession>A0ABT7PFW5</accession>
<evidence type="ECO:0000313" key="8">
    <source>
        <dbReference type="Proteomes" id="UP001239462"/>
    </source>
</evidence>